<evidence type="ECO:0000256" key="5">
    <source>
        <dbReference type="ARBA" id="ARBA00022771"/>
    </source>
</evidence>
<keyword evidence="6" id="KW-0833">Ubl conjugation pathway</keyword>
<dbReference type="PROSITE" id="PS51292">
    <property type="entry name" value="ZF_RING_CH"/>
    <property type="match status" value="1"/>
</dbReference>
<dbReference type="WBParaSite" id="PSAMB.scaffold141size73288.g2442.t1">
    <property type="protein sequence ID" value="PSAMB.scaffold141size73288.g2442.t1"/>
    <property type="gene ID" value="PSAMB.scaffold141size73288.g2442"/>
</dbReference>
<keyword evidence="12" id="KW-1185">Reference proteome</keyword>
<dbReference type="GO" id="GO:0008270">
    <property type="term" value="F:zinc ion binding"/>
    <property type="evidence" value="ECO:0007669"/>
    <property type="project" value="UniProtKB-KW"/>
</dbReference>
<name>A0A914V0I0_9BILA</name>
<reference evidence="13" key="1">
    <citation type="submission" date="2022-11" db="UniProtKB">
        <authorList>
            <consortium name="WormBaseParasite"/>
        </authorList>
    </citation>
    <scope>IDENTIFICATION</scope>
</reference>
<dbReference type="Proteomes" id="UP000887566">
    <property type="component" value="Unplaced"/>
</dbReference>
<evidence type="ECO:0000313" key="13">
    <source>
        <dbReference type="WBParaSite" id="PSAMB.scaffold141size73288.g2442.t1"/>
    </source>
</evidence>
<keyword evidence="8 10" id="KW-1133">Transmembrane helix</keyword>
<evidence type="ECO:0000256" key="7">
    <source>
        <dbReference type="ARBA" id="ARBA00022833"/>
    </source>
</evidence>
<feature type="domain" description="RING-CH-type" evidence="11">
    <location>
        <begin position="38"/>
        <end position="97"/>
    </location>
</feature>
<evidence type="ECO:0000256" key="9">
    <source>
        <dbReference type="ARBA" id="ARBA00023136"/>
    </source>
</evidence>
<dbReference type="PANTHER" id="PTHR46065">
    <property type="entry name" value="E3 UBIQUITIN-PROTEIN LIGASE MARCH 2/3 FAMILY MEMBER"/>
    <property type="match status" value="1"/>
</dbReference>
<evidence type="ECO:0000256" key="2">
    <source>
        <dbReference type="ARBA" id="ARBA00022679"/>
    </source>
</evidence>
<dbReference type="GO" id="GO:0016740">
    <property type="term" value="F:transferase activity"/>
    <property type="evidence" value="ECO:0007669"/>
    <property type="project" value="UniProtKB-KW"/>
</dbReference>
<accession>A0A914V0I0</accession>
<dbReference type="InterPro" id="IPR013083">
    <property type="entry name" value="Znf_RING/FYVE/PHD"/>
</dbReference>
<evidence type="ECO:0000256" key="3">
    <source>
        <dbReference type="ARBA" id="ARBA00022692"/>
    </source>
</evidence>
<feature type="transmembrane region" description="Helical" evidence="10">
    <location>
        <begin position="142"/>
        <end position="162"/>
    </location>
</feature>
<proteinExistence type="predicted"/>
<dbReference type="AlphaFoldDB" id="A0A914V0I0"/>
<sequence length="186" mass="21442">MDDQCAMKSDMCPCSKSRTSEIIDENIPGIHLMKKAIESTKYIRFCRICMSENGYFVRPCACNGSMADVHESCLNVWIEKSRNDRSCEICETEYCVAGKRWLPLSEWTHPNCSAMWHLIFYALLCCLIAVSFFELLSPGSQFITAILVNDFVMLAILFRGLMFDIPDVISYFEKQRVRKFADFHVV</sequence>
<feature type="transmembrane region" description="Helical" evidence="10">
    <location>
        <begin position="118"/>
        <end position="136"/>
    </location>
</feature>
<keyword evidence="3 10" id="KW-0812">Transmembrane</keyword>
<evidence type="ECO:0000256" key="6">
    <source>
        <dbReference type="ARBA" id="ARBA00022786"/>
    </source>
</evidence>
<dbReference type="SUPFAM" id="SSF57850">
    <property type="entry name" value="RING/U-box"/>
    <property type="match status" value="1"/>
</dbReference>
<dbReference type="Gene3D" id="3.30.40.10">
    <property type="entry name" value="Zinc/RING finger domain, C3HC4 (zinc finger)"/>
    <property type="match status" value="1"/>
</dbReference>
<evidence type="ECO:0000313" key="12">
    <source>
        <dbReference type="Proteomes" id="UP000887566"/>
    </source>
</evidence>
<keyword evidence="5" id="KW-0863">Zinc-finger</keyword>
<organism evidence="12 13">
    <name type="scientific">Plectus sambesii</name>
    <dbReference type="NCBI Taxonomy" id="2011161"/>
    <lineage>
        <taxon>Eukaryota</taxon>
        <taxon>Metazoa</taxon>
        <taxon>Ecdysozoa</taxon>
        <taxon>Nematoda</taxon>
        <taxon>Chromadorea</taxon>
        <taxon>Plectida</taxon>
        <taxon>Plectina</taxon>
        <taxon>Plectoidea</taxon>
        <taxon>Plectidae</taxon>
        <taxon>Plectus</taxon>
    </lineage>
</organism>
<comment type="subcellular location">
    <subcellularLocation>
        <location evidence="1">Membrane</location>
        <topology evidence="1">Multi-pass membrane protein</topology>
    </subcellularLocation>
</comment>
<dbReference type="SMART" id="SM00744">
    <property type="entry name" value="RINGv"/>
    <property type="match status" value="1"/>
</dbReference>
<dbReference type="InterPro" id="IPR011016">
    <property type="entry name" value="Znf_RING-CH"/>
</dbReference>
<keyword evidence="7" id="KW-0862">Zinc</keyword>
<dbReference type="GO" id="GO:0016020">
    <property type="term" value="C:membrane"/>
    <property type="evidence" value="ECO:0007669"/>
    <property type="project" value="UniProtKB-SubCell"/>
</dbReference>
<protein>
    <submittedName>
        <fullName evidence="13">RING-CH-type domain-containing protein</fullName>
    </submittedName>
</protein>
<keyword evidence="9 10" id="KW-0472">Membrane</keyword>
<dbReference type="Pfam" id="PF12906">
    <property type="entry name" value="RINGv"/>
    <property type="match status" value="1"/>
</dbReference>
<evidence type="ECO:0000256" key="4">
    <source>
        <dbReference type="ARBA" id="ARBA00022723"/>
    </source>
</evidence>
<keyword evidence="2" id="KW-0808">Transferase</keyword>
<evidence type="ECO:0000259" key="11">
    <source>
        <dbReference type="PROSITE" id="PS51292"/>
    </source>
</evidence>
<evidence type="ECO:0000256" key="10">
    <source>
        <dbReference type="SAM" id="Phobius"/>
    </source>
</evidence>
<dbReference type="PANTHER" id="PTHR46065:SF3">
    <property type="entry name" value="FI20425P1"/>
    <property type="match status" value="1"/>
</dbReference>
<evidence type="ECO:0000256" key="8">
    <source>
        <dbReference type="ARBA" id="ARBA00022989"/>
    </source>
</evidence>
<keyword evidence="4" id="KW-0479">Metal-binding</keyword>
<evidence type="ECO:0000256" key="1">
    <source>
        <dbReference type="ARBA" id="ARBA00004141"/>
    </source>
</evidence>